<organism evidence="2 3">
    <name type="scientific">Phanerochaete carnosa (strain HHB-10118-sp)</name>
    <name type="common">White-rot fungus</name>
    <name type="synonym">Peniophora carnosa</name>
    <dbReference type="NCBI Taxonomy" id="650164"/>
    <lineage>
        <taxon>Eukaryota</taxon>
        <taxon>Fungi</taxon>
        <taxon>Dikarya</taxon>
        <taxon>Basidiomycota</taxon>
        <taxon>Agaricomycotina</taxon>
        <taxon>Agaricomycetes</taxon>
        <taxon>Polyporales</taxon>
        <taxon>Phanerochaetaceae</taxon>
        <taxon>Phanerochaete</taxon>
    </lineage>
</organism>
<name>K5W6G0_PHACS</name>
<dbReference type="HOGENOM" id="CLU_829258_0_0_1"/>
<feature type="region of interest" description="Disordered" evidence="1">
    <location>
        <begin position="153"/>
        <end position="178"/>
    </location>
</feature>
<protein>
    <submittedName>
        <fullName evidence="2">Uncharacterized protein</fullName>
    </submittedName>
</protein>
<dbReference type="InParanoid" id="K5W6G0"/>
<dbReference type="OrthoDB" id="10559520at2759"/>
<gene>
    <name evidence="2" type="ORF">PHACADRAFT_258778</name>
</gene>
<accession>K5W6G0</accession>
<evidence type="ECO:0000313" key="2">
    <source>
        <dbReference type="EMBL" id="EKM54740.1"/>
    </source>
</evidence>
<keyword evidence="3" id="KW-1185">Reference proteome</keyword>
<dbReference type="GeneID" id="18917208"/>
<dbReference type="AlphaFoldDB" id="K5W6G0"/>
<proteinExistence type="predicted"/>
<dbReference type="EMBL" id="JH930473">
    <property type="protein sequence ID" value="EKM54740.1"/>
    <property type="molecule type" value="Genomic_DNA"/>
</dbReference>
<feature type="compositionally biased region" description="Low complexity" evidence="1">
    <location>
        <begin position="157"/>
        <end position="168"/>
    </location>
</feature>
<feature type="region of interest" description="Disordered" evidence="1">
    <location>
        <begin position="1"/>
        <end position="25"/>
    </location>
</feature>
<dbReference type="RefSeq" id="XP_007397421.1">
    <property type="nucleotide sequence ID" value="XM_007397359.1"/>
</dbReference>
<evidence type="ECO:0000256" key="1">
    <source>
        <dbReference type="SAM" id="MobiDB-lite"/>
    </source>
</evidence>
<dbReference type="Proteomes" id="UP000008370">
    <property type="component" value="Unassembled WGS sequence"/>
</dbReference>
<evidence type="ECO:0000313" key="3">
    <source>
        <dbReference type="Proteomes" id="UP000008370"/>
    </source>
</evidence>
<sequence>MNTFGSSAELTTATSAERSLNVNVDDEAQEVDANLDSEDELDKELLTAEIKVRTPSISSASYERSAFAMQPIQLPTLPAELMYTDPHEYVDRMLDSHGEDPRRYWEVPFSRLSPPDVLHIADTLASQGIEAAIDLIEQYSTWVRNWLAQQNYGNDQSSETETRSITSELVSPSDTMVEGSPRRALAGAVGDIPVPLQPQILSALEALSDLEFFALGPAMSTPKFDDTADDAEATPDDTDSVVAWPYGPSRSTTLDNPAVGVAPDGHLGDQFAAMMMQLPARVSAPQSGACTPVGHDIVPPCTDRRVIEFVGLKAEQPRLLSIRSSPRVKATPLHF</sequence>
<reference evidence="2 3" key="1">
    <citation type="journal article" date="2012" name="BMC Genomics">
        <title>Comparative genomics of the white-rot fungi, Phanerochaete carnosa and P. chrysosporium, to elucidate the genetic basis of the distinct wood types they colonize.</title>
        <authorList>
            <person name="Suzuki H."/>
            <person name="MacDonald J."/>
            <person name="Syed K."/>
            <person name="Salamov A."/>
            <person name="Hori C."/>
            <person name="Aerts A."/>
            <person name="Henrissat B."/>
            <person name="Wiebenga A."/>
            <person name="vanKuyk P.A."/>
            <person name="Barry K."/>
            <person name="Lindquist E."/>
            <person name="LaButti K."/>
            <person name="Lapidus A."/>
            <person name="Lucas S."/>
            <person name="Coutinho P."/>
            <person name="Gong Y."/>
            <person name="Samejima M."/>
            <person name="Mahadevan R."/>
            <person name="Abou-Zaid M."/>
            <person name="de Vries R.P."/>
            <person name="Igarashi K."/>
            <person name="Yadav J.S."/>
            <person name="Grigoriev I.V."/>
            <person name="Master E.R."/>
        </authorList>
    </citation>
    <scope>NUCLEOTIDE SEQUENCE [LARGE SCALE GENOMIC DNA]</scope>
    <source>
        <strain evidence="2 3">HHB-10118-sp</strain>
    </source>
</reference>
<feature type="compositionally biased region" description="Polar residues" evidence="1">
    <location>
        <begin position="1"/>
        <end position="22"/>
    </location>
</feature>
<dbReference type="KEGG" id="pco:PHACADRAFT_258778"/>